<keyword evidence="1" id="KW-0472">Membrane</keyword>
<dbReference type="Proteomes" id="UP000023152">
    <property type="component" value="Unassembled WGS sequence"/>
</dbReference>
<dbReference type="PANTHER" id="PTHR11200">
    <property type="entry name" value="INOSITOL 5-PHOSPHATASE"/>
    <property type="match status" value="1"/>
</dbReference>
<feature type="transmembrane region" description="Helical" evidence="1">
    <location>
        <begin position="146"/>
        <end position="172"/>
    </location>
</feature>
<dbReference type="GO" id="GO:0046856">
    <property type="term" value="P:phosphatidylinositol dephosphorylation"/>
    <property type="evidence" value="ECO:0007669"/>
    <property type="project" value="InterPro"/>
</dbReference>
<accession>X6NZ98</accession>
<dbReference type="AlphaFoldDB" id="X6NZ98"/>
<name>X6NZ98_RETFI</name>
<dbReference type="SUPFAM" id="SSF56219">
    <property type="entry name" value="DNase I-like"/>
    <property type="match status" value="1"/>
</dbReference>
<evidence type="ECO:0000313" key="2">
    <source>
        <dbReference type="EMBL" id="ETO30607.1"/>
    </source>
</evidence>
<dbReference type="Gene3D" id="3.60.10.10">
    <property type="entry name" value="Endonuclease/exonuclease/phosphatase"/>
    <property type="match status" value="1"/>
</dbReference>
<dbReference type="InterPro" id="IPR036691">
    <property type="entry name" value="Endo/exonu/phosph_ase_sf"/>
</dbReference>
<reference evidence="2 3" key="1">
    <citation type="journal article" date="2013" name="Curr. Biol.">
        <title>The Genome of the Foraminiferan Reticulomyxa filosa.</title>
        <authorList>
            <person name="Glockner G."/>
            <person name="Hulsmann N."/>
            <person name="Schleicher M."/>
            <person name="Noegel A.A."/>
            <person name="Eichinger L."/>
            <person name="Gallinger C."/>
            <person name="Pawlowski J."/>
            <person name="Sierra R."/>
            <person name="Euteneuer U."/>
            <person name="Pillet L."/>
            <person name="Moustafa A."/>
            <person name="Platzer M."/>
            <person name="Groth M."/>
            <person name="Szafranski K."/>
            <person name="Schliwa M."/>
        </authorList>
    </citation>
    <scope>NUCLEOTIDE SEQUENCE [LARGE SCALE GENOMIC DNA]</scope>
</reference>
<dbReference type="EMBL" id="ASPP01005403">
    <property type="protein sequence ID" value="ETO30607.1"/>
    <property type="molecule type" value="Genomic_DNA"/>
</dbReference>
<keyword evidence="1" id="KW-0812">Transmembrane</keyword>
<organism evidence="2 3">
    <name type="scientific">Reticulomyxa filosa</name>
    <dbReference type="NCBI Taxonomy" id="46433"/>
    <lineage>
        <taxon>Eukaryota</taxon>
        <taxon>Sar</taxon>
        <taxon>Rhizaria</taxon>
        <taxon>Retaria</taxon>
        <taxon>Foraminifera</taxon>
        <taxon>Monothalamids</taxon>
        <taxon>Reticulomyxidae</taxon>
        <taxon>Reticulomyxa</taxon>
    </lineage>
</organism>
<dbReference type="PANTHER" id="PTHR11200:SF297">
    <property type="entry name" value="INOSITOL POLYPHOSPHATE-RELATED PHOSPHATASE DOMAIN-CONTAINING PROTEIN"/>
    <property type="match status" value="1"/>
</dbReference>
<keyword evidence="1" id="KW-1133">Transmembrane helix</keyword>
<proteinExistence type="predicted"/>
<evidence type="ECO:0000313" key="3">
    <source>
        <dbReference type="Proteomes" id="UP000023152"/>
    </source>
</evidence>
<gene>
    <name evidence="2" type="ORF">RFI_06515</name>
</gene>
<comment type="caution">
    <text evidence="2">The sequence shown here is derived from an EMBL/GenBank/DDBJ whole genome shotgun (WGS) entry which is preliminary data.</text>
</comment>
<keyword evidence="3" id="KW-1185">Reference proteome</keyword>
<evidence type="ECO:0000256" key="1">
    <source>
        <dbReference type="SAM" id="Phobius"/>
    </source>
</evidence>
<protein>
    <recommendedName>
        <fullName evidence="4">Inositol polyphosphate-related phosphatase domain-containing protein</fullName>
    </recommendedName>
</protein>
<dbReference type="InterPro" id="IPR046985">
    <property type="entry name" value="IP5"/>
</dbReference>
<evidence type="ECO:0008006" key="4">
    <source>
        <dbReference type="Google" id="ProtNLM"/>
    </source>
</evidence>
<dbReference type="OrthoDB" id="7862313at2759"/>
<sequence length="250" mass="28988">MSEIEEQKCEAITKIWVCTWNMGAKSHFPTITSEDGTKRVDTSKMNELMNIVPANYDVYVFGVQEGVDDGYFDLLTEYFKPKKVKRFRISLKEDRVEGRGDGSFISSKYTGIGVYFKKDKKNVIQLKRAGAVSAGMMEGSKGAAGIVLKIYGVSIYNCFIYSLLLLLLQYYYYYYYYYYYLLINSSRVPSFNCHKSQITKHTPYPVLGLPAFHLLEQFHHVVWFGDLNYRLEDITGEQVSLFLKKKKIRI</sequence>
<dbReference type="GO" id="GO:0004439">
    <property type="term" value="F:phosphatidylinositol-4,5-bisphosphate 5-phosphatase activity"/>
    <property type="evidence" value="ECO:0007669"/>
    <property type="project" value="TreeGrafter"/>
</dbReference>